<dbReference type="NCBIfam" id="TIGR01511">
    <property type="entry name" value="ATPase-IB1_Cu"/>
    <property type="match status" value="1"/>
</dbReference>
<dbReference type="PANTHER" id="PTHR43520:SF5">
    <property type="entry name" value="CATION-TRANSPORTING P-TYPE ATPASE-RELATED"/>
    <property type="match status" value="1"/>
</dbReference>
<keyword evidence="13" id="KW-0406">Ion transport</keyword>
<feature type="transmembrane region" description="Helical" evidence="15">
    <location>
        <begin position="113"/>
        <end position="133"/>
    </location>
</feature>
<evidence type="ECO:0000256" key="8">
    <source>
        <dbReference type="ARBA" id="ARBA00022741"/>
    </source>
</evidence>
<dbReference type="InterPro" id="IPR023214">
    <property type="entry name" value="HAD_sf"/>
</dbReference>
<dbReference type="PROSITE" id="PS50846">
    <property type="entry name" value="HMA_2"/>
    <property type="match status" value="1"/>
</dbReference>
<evidence type="ECO:0000256" key="12">
    <source>
        <dbReference type="ARBA" id="ARBA00022989"/>
    </source>
</evidence>
<feature type="transmembrane region" description="Helical" evidence="15">
    <location>
        <begin position="361"/>
        <end position="380"/>
    </location>
</feature>
<keyword evidence="6 15" id="KW-0812">Transmembrane</keyword>
<feature type="transmembrane region" description="Helical" evidence="15">
    <location>
        <begin position="386"/>
        <end position="419"/>
    </location>
</feature>
<evidence type="ECO:0000313" key="17">
    <source>
        <dbReference type="EMBL" id="NNU78964.1"/>
    </source>
</evidence>
<dbReference type="GO" id="GO:0055070">
    <property type="term" value="P:copper ion homeostasis"/>
    <property type="evidence" value="ECO:0007669"/>
    <property type="project" value="TreeGrafter"/>
</dbReference>
<name>A0A849KZD5_9RHOB</name>
<evidence type="ECO:0000256" key="1">
    <source>
        <dbReference type="ARBA" id="ARBA00004651"/>
    </source>
</evidence>
<dbReference type="SUPFAM" id="SSF56784">
    <property type="entry name" value="HAD-like"/>
    <property type="match status" value="1"/>
</dbReference>
<evidence type="ECO:0000256" key="4">
    <source>
        <dbReference type="ARBA" id="ARBA00022475"/>
    </source>
</evidence>
<dbReference type="SUPFAM" id="SSF55008">
    <property type="entry name" value="HMA, heavy metal-associated domain"/>
    <property type="match status" value="1"/>
</dbReference>
<dbReference type="Pfam" id="PF00403">
    <property type="entry name" value="HMA"/>
    <property type="match status" value="1"/>
</dbReference>
<evidence type="ECO:0000256" key="2">
    <source>
        <dbReference type="ARBA" id="ARBA00006024"/>
    </source>
</evidence>
<dbReference type="PROSITE" id="PS01047">
    <property type="entry name" value="HMA_1"/>
    <property type="match status" value="1"/>
</dbReference>
<evidence type="ECO:0000259" key="16">
    <source>
        <dbReference type="PROSITE" id="PS50846"/>
    </source>
</evidence>
<feature type="domain" description="HMA" evidence="16">
    <location>
        <begin position="28"/>
        <end position="94"/>
    </location>
</feature>
<dbReference type="Pfam" id="PF00122">
    <property type="entry name" value="E1-E2_ATPase"/>
    <property type="match status" value="1"/>
</dbReference>
<comment type="similarity">
    <text evidence="2 15">Belongs to the cation transport ATPase (P-type) (TC 3.A.3) family. Type IB subfamily.</text>
</comment>
<protein>
    <submittedName>
        <fullName evidence="17">Cadmium-translocating P-type ATPase</fullName>
    </submittedName>
</protein>
<keyword evidence="18" id="KW-1185">Reference proteome</keyword>
<accession>A0A849KZD5</accession>
<dbReference type="GO" id="GO:0043682">
    <property type="term" value="F:P-type divalent copper transporter activity"/>
    <property type="evidence" value="ECO:0007669"/>
    <property type="project" value="TreeGrafter"/>
</dbReference>
<keyword evidence="11" id="KW-1278">Translocase</keyword>
<feature type="transmembrane region" description="Helical" evidence="15">
    <location>
        <begin position="145"/>
        <end position="166"/>
    </location>
</feature>
<dbReference type="Gene3D" id="3.40.50.1000">
    <property type="entry name" value="HAD superfamily/HAD-like"/>
    <property type="match status" value="1"/>
</dbReference>
<evidence type="ECO:0000256" key="11">
    <source>
        <dbReference type="ARBA" id="ARBA00022967"/>
    </source>
</evidence>
<dbReference type="PROSITE" id="PS00154">
    <property type="entry name" value="ATPASE_E1_E2"/>
    <property type="match status" value="1"/>
</dbReference>
<keyword evidence="9 15" id="KW-0067">ATP-binding</keyword>
<dbReference type="PRINTS" id="PR00119">
    <property type="entry name" value="CATATPASE"/>
</dbReference>
<feature type="transmembrane region" description="Helical" evidence="15">
    <location>
        <begin position="675"/>
        <end position="695"/>
    </location>
</feature>
<dbReference type="NCBIfam" id="TIGR01494">
    <property type="entry name" value="ATPase_P-type"/>
    <property type="match status" value="2"/>
</dbReference>
<evidence type="ECO:0000256" key="3">
    <source>
        <dbReference type="ARBA" id="ARBA00022448"/>
    </source>
</evidence>
<dbReference type="Gene3D" id="3.40.1110.10">
    <property type="entry name" value="Calcium-transporting ATPase, cytoplasmic domain N"/>
    <property type="match status" value="1"/>
</dbReference>
<dbReference type="AlphaFoldDB" id="A0A849KZD5"/>
<dbReference type="SUPFAM" id="SSF81665">
    <property type="entry name" value="Calcium ATPase, transmembrane domain M"/>
    <property type="match status" value="1"/>
</dbReference>
<keyword evidence="5" id="KW-0597">Phosphoprotein</keyword>
<dbReference type="Gene3D" id="2.70.150.10">
    <property type="entry name" value="Calcium-transporting ATPase, cytoplasmic transduction domain A"/>
    <property type="match status" value="1"/>
</dbReference>
<sequence>MSVAACPACVSLPDDAATPAQVAASLTRSLDYSVPSVHCAACIGTVERGLARLPGVVAARVNLTLKRVTVRVRDVGGIEQAVQDRLAALGHPGDLLDADTLGRAAGDPVGRALMLRLGVSGFAAMNVMLLSVSVWSGAEGATRDFLHWISAAIALPTVLYAGQPFFANAWAAIRRGRMVMDTPISVAMILALSISLYETAHGGRHAYFDAALSLTFFLLLGRVLDHRSRAAAKSAAVELAALEVPKAELLTNGTPRTVSLSELKAGDTILVRPGMRVPVDGTVARGATELDRSLLTGETAPAKAAPGDPVHAGETNLTGRLEVTVTAIGADTRLRQIAELVRAAEATKNRYVSLADRAARFYSPVVHILAFAAGSAWYATTGDLRLAVNIATATLIITCPCALGLAVPSVMVTASGALFRRGVLLKDGTALERLARVDTVILDKTGTLTAGRPALDSETDPQALSVAAALGASSAHPLAQALAAAARAQGIAPAEVCDIVETPGAGVEGRWGGAVVRLGRAAWVGAGESPDTTSWLRIGDDLLVPFRFTDHPRAGVGAMLDGLRGQVRDIRLLSGDAPGPVERLADRFGIETAEARLGPDEKHDRVARLQQDGHHVLMLGDGMNDTAALAAAEVSISPASGMDVARNAADIVLLNPDLSVVPGILRTARRARARIIENFALAALYNAIAIPIAVAGYATPLAAALAMSASSICVSLNALRVRGGI</sequence>
<dbReference type="InterPro" id="IPR036412">
    <property type="entry name" value="HAD-like_sf"/>
</dbReference>
<dbReference type="EMBL" id="JABFBC010000001">
    <property type="protein sequence ID" value="NNU78964.1"/>
    <property type="molecule type" value="Genomic_DNA"/>
</dbReference>
<keyword evidence="3" id="KW-0813">Transport</keyword>
<dbReference type="RefSeq" id="WP_171321540.1">
    <property type="nucleotide sequence ID" value="NZ_JABFBC010000001.1"/>
</dbReference>
<dbReference type="InterPro" id="IPR006121">
    <property type="entry name" value="HMA_dom"/>
</dbReference>
<reference evidence="17 18" key="1">
    <citation type="submission" date="2020-05" db="EMBL/GenBank/DDBJ databases">
        <title>Gimesia benthica sp. nov., a novel planctomycete isolated from a deep-sea water sample of the Northwest Indian Ocean.</title>
        <authorList>
            <person name="Wang J."/>
            <person name="Ruan C."/>
            <person name="Song L."/>
            <person name="Zhu Y."/>
            <person name="Li A."/>
            <person name="Zheng X."/>
            <person name="Wang L."/>
            <person name="Lu Z."/>
            <person name="Huang Y."/>
            <person name="Du W."/>
            <person name="Zhou Y."/>
            <person name="Huang L."/>
            <person name="Dai X."/>
        </authorList>
    </citation>
    <scope>NUCLEOTIDE SEQUENCE [LARGE SCALE GENOMIC DNA]</scope>
    <source>
        <strain evidence="17 18">YYQ-30</strain>
    </source>
</reference>
<dbReference type="GO" id="GO:0005507">
    <property type="term" value="F:copper ion binding"/>
    <property type="evidence" value="ECO:0007669"/>
    <property type="project" value="TreeGrafter"/>
</dbReference>
<evidence type="ECO:0000256" key="9">
    <source>
        <dbReference type="ARBA" id="ARBA00022840"/>
    </source>
</evidence>
<dbReference type="Proteomes" id="UP000572377">
    <property type="component" value="Unassembled WGS sequence"/>
</dbReference>
<dbReference type="PRINTS" id="PR00120">
    <property type="entry name" value="HATPASE"/>
</dbReference>
<evidence type="ECO:0000256" key="10">
    <source>
        <dbReference type="ARBA" id="ARBA00022842"/>
    </source>
</evidence>
<comment type="subcellular location">
    <subcellularLocation>
        <location evidence="1">Cell membrane</location>
        <topology evidence="1">Multi-pass membrane protein</topology>
    </subcellularLocation>
</comment>
<feature type="transmembrane region" description="Helical" evidence="15">
    <location>
        <begin position="206"/>
        <end position="224"/>
    </location>
</feature>
<evidence type="ECO:0000256" key="7">
    <source>
        <dbReference type="ARBA" id="ARBA00022723"/>
    </source>
</evidence>
<dbReference type="InterPro" id="IPR023299">
    <property type="entry name" value="ATPase_P-typ_cyto_dom_N"/>
</dbReference>
<dbReference type="InterPro" id="IPR023298">
    <property type="entry name" value="ATPase_P-typ_TM_dom_sf"/>
</dbReference>
<evidence type="ECO:0000313" key="18">
    <source>
        <dbReference type="Proteomes" id="UP000572377"/>
    </source>
</evidence>
<dbReference type="InterPro" id="IPR008250">
    <property type="entry name" value="ATPase_P-typ_transduc_dom_A_sf"/>
</dbReference>
<dbReference type="PANTHER" id="PTHR43520">
    <property type="entry name" value="ATP7, ISOFORM B"/>
    <property type="match status" value="1"/>
</dbReference>
<dbReference type="Gene3D" id="3.30.70.100">
    <property type="match status" value="1"/>
</dbReference>
<evidence type="ECO:0000256" key="5">
    <source>
        <dbReference type="ARBA" id="ARBA00022553"/>
    </source>
</evidence>
<keyword evidence="14 15" id="KW-0472">Membrane</keyword>
<dbReference type="InterPro" id="IPR018303">
    <property type="entry name" value="ATPase_P-typ_P_site"/>
</dbReference>
<organism evidence="17 18">
    <name type="scientific">Halovulum dunhuangense</name>
    <dbReference type="NCBI Taxonomy" id="1505036"/>
    <lineage>
        <taxon>Bacteria</taxon>
        <taxon>Pseudomonadati</taxon>
        <taxon>Pseudomonadota</taxon>
        <taxon>Alphaproteobacteria</taxon>
        <taxon>Rhodobacterales</taxon>
        <taxon>Paracoccaceae</taxon>
        <taxon>Halovulum</taxon>
    </lineage>
</organism>
<evidence type="ECO:0000256" key="13">
    <source>
        <dbReference type="ARBA" id="ARBA00023065"/>
    </source>
</evidence>
<dbReference type="InterPro" id="IPR001757">
    <property type="entry name" value="P_typ_ATPase"/>
</dbReference>
<keyword evidence="12 15" id="KW-1133">Transmembrane helix</keyword>
<dbReference type="NCBIfam" id="TIGR01525">
    <property type="entry name" value="ATPase-IB_hvy"/>
    <property type="match status" value="1"/>
</dbReference>
<keyword evidence="4 15" id="KW-1003">Cell membrane</keyword>
<keyword evidence="10" id="KW-0460">Magnesium</keyword>
<keyword evidence="8 15" id="KW-0547">Nucleotide-binding</keyword>
<dbReference type="GO" id="GO:0005886">
    <property type="term" value="C:plasma membrane"/>
    <property type="evidence" value="ECO:0007669"/>
    <property type="project" value="UniProtKB-SubCell"/>
</dbReference>
<feature type="transmembrane region" description="Helical" evidence="15">
    <location>
        <begin position="701"/>
        <end position="719"/>
    </location>
</feature>
<dbReference type="InterPro" id="IPR027256">
    <property type="entry name" value="P-typ_ATPase_IB"/>
</dbReference>
<evidence type="ECO:0000256" key="15">
    <source>
        <dbReference type="RuleBase" id="RU362081"/>
    </source>
</evidence>
<dbReference type="SUPFAM" id="SSF81653">
    <property type="entry name" value="Calcium ATPase, transduction domain A"/>
    <property type="match status" value="1"/>
</dbReference>
<dbReference type="InterPro" id="IPR017969">
    <property type="entry name" value="Heavy-metal-associated_CS"/>
</dbReference>
<proteinExistence type="inferred from homology"/>
<dbReference type="GO" id="GO:0016887">
    <property type="term" value="F:ATP hydrolysis activity"/>
    <property type="evidence" value="ECO:0007669"/>
    <property type="project" value="InterPro"/>
</dbReference>
<dbReference type="InterPro" id="IPR059000">
    <property type="entry name" value="ATPase_P-type_domA"/>
</dbReference>
<dbReference type="GO" id="GO:0005524">
    <property type="term" value="F:ATP binding"/>
    <property type="evidence" value="ECO:0007669"/>
    <property type="project" value="UniProtKB-UniRule"/>
</dbReference>
<feature type="transmembrane region" description="Helical" evidence="15">
    <location>
        <begin position="178"/>
        <end position="200"/>
    </location>
</feature>
<evidence type="ECO:0000256" key="6">
    <source>
        <dbReference type="ARBA" id="ARBA00022692"/>
    </source>
</evidence>
<dbReference type="NCBIfam" id="TIGR01512">
    <property type="entry name" value="ATPase-IB2_Cd"/>
    <property type="match status" value="1"/>
</dbReference>
<gene>
    <name evidence="17" type="primary">cadA</name>
    <name evidence="17" type="ORF">HMH01_00805</name>
</gene>
<dbReference type="InterPro" id="IPR036163">
    <property type="entry name" value="HMA_dom_sf"/>
</dbReference>
<dbReference type="Pfam" id="PF00702">
    <property type="entry name" value="Hydrolase"/>
    <property type="match status" value="1"/>
</dbReference>
<evidence type="ECO:0000256" key="14">
    <source>
        <dbReference type="ARBA" id="ARBA00023136"/>
    </source>
</evidence>
<comment type="caution">
    <text evidence="17">The sequence shown here is derived from an EMBL/GenBank/DDBJ whole genome shotgun (WGS) entry which is preliminary data.</text>
</comment>
<keyword evidence="7 15" id="KW-0479">Metal-binding</keyword>
<dbReference type="CDD" id="cd00371">
    <property type="entry name" value="HMA"/>
    <property type="match status" value="1"/>
</dbReference>